<gene>
    <name evidence="1" type="ORF">COHA_009851</name>
</gene>
<evidence type="ECO:0000313" key="2">
    <source>
        <dbReference type="Proteomes" id="UP001205105"/>
    </source>
</evidence>
<dbReference type="Proteomes" id="UP001205105">
    <property type="component" value="Unassembled WGS sequence"/>
</dbReference>
<proteinExistence type="predicted"/>
<evidence type="ECO:0000313" key="1">
    <source>
        <dbReference type="EMBL" id="KAI7836261.1"/>
    </source>
</evidence>
<keyword evidence="2" id="KW-1185">Reference proteome</keyword>
<dbReference type="EMBL" id="JADXDR010000196">
    <property type="protein sequence ID" value="KAI7836261.1"/>
    <property type="molecule type" value="Genomic_DNA"/>
</dbReference>
<accession>A0AAD5DGB6</accession>
<protein>
    <submittedName>
        <fullName evidence="1">Uncharacterized protein</fullName>
    </submittedName>
</protein>
<organism evidence="1 2">
    <name type="scientific">Chlorella ohadii</name>
    <dbReference type="NCBI Taxonomy" id="2649997"/>
    <lineage>
        <taxon>Eukaryota</taxon>
        <taxon>Viridiplantae</taxon>
        <taxon>Chlorophyta</taxon>
        <taxon>core chlorophytes</taxon>
        <taxon>Trebouxiophyceae</taxon>
        <taxon>Chlorellales</taxon>
        <taxon>Chlorellaceae</taxon>
        <taxon>Chlorella clade</taxon>
        <taxon>Chlorella</taxon>
    </lineage>
</organism>
<sequence>MPTSVRKVVAASPTAAWANFWAGSKPGSTNAGNIYRWDGKVWARIRTGAAGETTELLKAVPAAGSIPGMAWVKLVQINTKGVASQTLLLCDAAKCTAQRAAGTTGTYPGSFLTPGGFDAASSKLALVWEVLPGNNPNKTTVALLQFNGAKWTAVMKVNVQHVQQGVDYMGEPKYVHSPELLVSIGSSTNAVALLAHQLPVASKTGTLVTHTWNGAKWAQQANATFEKGQDPAFESAGQVHQLQALSSGTALLTLFSGMWRLA</sequence>
<dbReference type="AlphaFoldDB" id="A0AAD5DGB6"/>
<comment type="caution">
    <text evidence="1">The sequence shown here is derived from an EMBL/GenBank/DDBJ whole genome shotgun (WGS) entry which is preliminary data.</text>
</comment>
<reference evidence="1" key="1">
    <citation type="submission" date="2020-11" db="EMBL/GenBank/DDBJ databases">
        <title>Chlorella ohadii genome sequencing and assembly.</title>
        <authorList>
            <person name="Murik O."/>
            <person name="Treves H."/>
            <person name="Kedem I."/>
            <person name="Shotland Y."/>
            <person name="Kaplan A."/>
        </authorList>
    </citation>
    <scope>NUCLEOTIDE SEQUENCE</scope>
    <source>
        <strain evidence="1">1</strain>
    </source>
</reference>
<name>A0AAD5DGB6_9CHLO</name>